<name>A0AAV5FW82_ELECO</name>
<feature type="compositionally biased region" description="Low complexity" evidence="1">
    <location>
        <begin position="1"/>
        <end position="15"/>
    </location>
</feature>
<feature type="compositionally biased region" description="Low complexity" evidence="1">
    <location>
        <begin position="46"/>
        <end position="77"/>
    </location>
</feature>
<dbReference type="EMBL" id="BQKI01000097">
    <property type="protein sequence ID" value="GJN39007.1"/>
    <property type="molecule type" value="Genomic_DNA"/>
</dbReference>
<proteinExistence type="predicted"/>
<accession>A0AAV5FW82</accession>
<feature type="compositionally biased region" description="Pro residues" evidence="1">
    <location>
        <begin position="16"/>
        <end position="27"/>
    </location>
</feature>
<reference evidence="2" key="2">
    <citation type="submission" date="2021-12" db="EMBL/GenBank/DDBJ databases">
        <title>Resequencing data analysis of finger millet.</title>
        <authorList>
            <person name="Hatakeyama M."/>
            <person name="Aluri S."/>
            <person name="Balachadran M.T."/>
            <person name="Sivarajan S.R."/>
            <person name="Poveda L."/>
            <person name="Shimizu-Inatsugi R."/>
            <person name="Schlapbach R."/>
            <person name="Sreeman S.M."/>
            <person name="Shimizu K.K."/>
        </authorList>
    </citation>
    <scope>NUCLEOTIDE SEQUENCE</scope>
</reference>
<feature type="region of interest" description="Disordered" evidence="1">
    <location>
        <begin position="296"/>
        <end position="384"/>
    </location>
</feature>
<reference evidence="2" key="1">
    <citation type="journal article" date="2018" name="DNA Res.">
        <title>Multiple hybrid de novo genome assembly of finger millet, an orphan allotetraploid crop.</title>
        <authorList>
            <person name="Hatakeyama M."/>
            <person name="Aluri S."/>
            <person name="Balachadran M.T."/>
            <person name="Sivarajan S.R."/>
            <person name="Patrignani A."/>
            <person name="Gruter S."/>
            <person name="Poveda L."/>
            <person name="Shimizu-Inatsugi R."/>
            <person name="Baeten J."/>
            <person name="Francoijs K.J."/>
            <person name="Nataraja K.N."/>
            <person name="Reddy Y.A.N."/>
            <person name="Phadnis S."/>
            <person name="Ravikumar R.L."/>
            <person name="Schlapbach R."/>
            <person name="Sreeman S.M."/>
            <person name="Shimizu K.K."/>
        </authorList>
    </citation>
    <scope>NUCLEOTIDE SEQUENCE</scope>
</reference>
<protein>
    <submittedName>
        <fullName evidence="2">Uncharacterized protein</fullName>
    </submittedName>
</protein>
<gene>
    <name evidence="2" type="primary">gb28097</name>
    <name evidence="2" type="ORF">PR202_gb28097</name>
</gene>
<evidence type="ECO:0000313" key="3">
    <source>
        <dbReference type="Proteomes" id="UP001054889"/>
    </source>
</evidence>
<keyword evidence="3" id="KW-1185">Reference proteome</keyword>
<dbReference type="AlphaFoldDB" id="A0AAV5FW82"/>
<comment type="caution">
    <text evidence="2">The sequence shown here is derived from an EMBL/GenBank/DDBJ whole genome shotgun (WGS) entry which is preliminary data.</text>
</comment>
<feature type="compositionally biased region" description="Basic and acidic residues" evidence="1">
    <location>
        <begin position="340"/>
        <end position="350"/>
    </location>
</feature>
<feature type="compositionally biased region" description="Polar residues" evidence="1">
    <location>
        <begin position="319"/>
        <end position="331"/>
    </location>
</feature>
<evidence type="ECO:0000313" key="2">
    <source>
        <dbReference type="EMBL" id="GJN39007.1"/>
    </source>
</evidence>
<dbReference type="Proteomes" id="UP001054889">
    <property type="component" value="Unassembled WGS sequence"/>
</dbReference>
<feature type="compositionally biased region" description="Polar residues" evidence="1">
    <location>
        <begin position="97"/>
        <end position="108"/>
    </location>
</feature>
<organism evidence="2 3">
    <name type="scientific">Eleusine coracana subsp. coracana</name>
    <dbReference type="NCBI Taxonomy" id="191504"/>
    <lineage>
        <taxon>Eukaryota</taxon>
        <taxon>Viridiplantae</taxon>
        <taxon>Streptophyta</taxon>
        <taxon>Embryophyta</taxon>
        <taxon>Tracheophyta</taxon>
        <taxon>Spermatophyta</taxon>
        <taxon>Magnoliopsida</taxon>
        <taxon>Liliopsida</taxon>
        <taxon>Poales</taxon>
        <taxon>Poaceae</taxon>
        <taxon>PACMAD clade</taxon>
        <taxon>Chloridoideae</taxon>
        <taxon>Cynodonteae</taxon>
        <taxon>Eleusininae</taxon>
        <taxon>Eleusine</taxon>
    </lineage>
</organism>
<feature type="region of interest" description="Disordered" evidence="1">
    <location>
        <begin position="1"/>
        <end position="108"/>
    </location>
</feature>
<sequence>MESGEPQPSASGGASPSPPDPPPPPPTGWLAGLVSGAGRILASVLGPDSSGCSSGSTATAAASDGDSPSVSCSPASSGLLGEGHNDGAGIIPKLTHTDQSPLTNNAGNIQPVLKRSCSMREDAYEEVRRVRPKINGNLLNISKFKQVDIIRNHQGRALNSHGELKTKNPDISRDENTLPADFPGAINLTLPNIISKVESADEVLDVPNKPSVATQQAFGSSSSQAGEDQIKYGTTILNRCSSQVLDLKKGFPLKVEPLNVGTPFEQQMMDLSHQKQENDVSNDSCSLSKLMLKEDIESASSLPGGIQLQNGSKSRRTRQPNSQKTTPTPTGSPAKGPRRKNNDIPVKTEMDLLDQSKMVLMEQEPPELGDIPVKRPVGRPRKAR</sequence>
<evidence type="ECO:0000256" key="1">
    <source>
        <dbReference type="SAM" id="MobiDB-lite"/>
    </source>
</evidence>